<evidence type="ECO:0000256" key="5">
    <source>
        <dbReference type="ARBA" id="ARBA00047503"/>
    </source>
</evidence>
<sequence>MNILIRLPNWLGDAVMATFALEILYRTYPNAHFYFVGSKVSCALFNHYPNTTTIVDNSKQAKFRVLALYRLARAIPFCEIALTFQNNFLSALFLFFNRAKKRIGYANELRSLLLNIALKKPKKLHESLRFAKLVETIIPNHCVAPRLYLKPPKISITLPAHFNHSKIAGINAGAAFGSAKRWEEQYFAAVIEDLLKHDFCVILFGVESENLINEKIISYLKQSNRIINLSGKTNIQELMAYFLRLQILITNDSGPMHIAAALNIPTIALFGPTNQEETCPFNAEHSYILSLQTFHKALSCQPCKKRSCPISQDSADYHACMRELKPNWVIEKIHSLIS</sequence>
<dbReference type="PANTHER" id="PTHR30160:SF7">
    <property type="entry name" value="ADP-HEPTOSE--LPS HEPTOSYLTRANSFERASE 2"/>
    <property type="match status" value="1"/>
</dbReference>
<evidence type="ECO:0000256" key="2">
    <source>
        <dbReference type="ARBA" id="ARBA00022679"/>
    </source>
</evidence>
<dbReference type="RefSeq" id="WP_250604340.1">
    <property type="nucleotide sequence ID" value="NZ_JAMOKX010000004.1"/>
</dbReference>
<dbReference type="Pfam" id="PF01075">
    <property type="entry name" value="Glyco_transf_9"/>
    <property type="match status" value="1"/>
</dbReference>
<evidence type="ECO:0000256" key="3">
    <source>
        <dbReference type="ARBA" id="ARBA00043995"/>
    </source>
</evidence>
<dbReference type="Proteomes" id="UP001057522">
    <property type="component" value="Unassembled WGS sequence"/>
</dbReference>
<evidence type="ECO:0000313" key="6">
    <source>
        <dbReference type="EMBL" id="MCL9819595.1"/>
    </source>
</evidence>
<comment type="catalytic activity">
    <reaction evidence="5">
        <text>an L-alpha-D-Hep-(1-&gt;5)-[alpha-Kdo-(2-&gt;4)]-alpha-Kdo-(2-&gt;6)-lipid A + ADP-L-glycero-beta-D-manno-heptose = an L-alpha-D-Hep-(1-&gt;3)-L-alpha-D-Hep-(1-&gt;5)-[alpha-Kdo-(2-&gt;4)]-alpha-Kdo-(2-&gt;6)-lipid A + ADP + H(+)</text>
        <dbReference type="Rhea" id="RHEA:74071"/>
        <dbReference type="ChEBI" id="CHEBI:15378"/>
        <dbReference type="ChEBI" id="CHEBI:61506"/>
        <dbReference type="ChEBI" id="CHEBI:193068"/>
        <dbReference type="ChEBI" id="CHEBI:193069"/>
        <dbReference type="ChEBI" id="CHEBI:456216"/>
        <dbReference type="EC" id="2.4.99.24"/>
    </reaction>
</comment>
<evidence type="ECO:0000256" key="1">
    <source>
        <dbReference type="ARBA" id="ARBA00022676"/>
    </source>
</evidence>
<evidence type="ECO:0000256" key="4">
    <source>
        <dbReference type="ARBA" id="ARBA00044042"/>
    </source>
</evidence>
<keyword evidence="7" id="KW-1185">Reference proteome</keyword>
<dbReference type="SUPFAM" id="SSF53756">
    <property type="entry name" value="UDP-Glycosyltransferase/glycogen phosphorylase"/>
    <property type="match status" value="1"/>
</dbReference>
<comment type="similarity">
    <text evidence="3">Belongs to the glycosyltransferase 9 family.</text>
</comment>
<name>A0ABT0TUK0_9HELI</name>
<dbReference type="InterPro" id="IPR051199">
    <property type="entry name" value="LPS_LOS_Heptosyltrfase"/>
</dbReference>
<dbReference type="InterPro" id="IPR002201">
    <property type="entry name" value="Glyco_trans_9"/>
</dbReference>
<reference evidence="6" key="1">
    <citation type="submission" date="2022-06" db="EMBL/GenBank/DDBJ databases">
        <title>Helicobacter colisuis sp. nov.</title>
        <authorList>
            <person name="Papic B."/>
            <person name="Gruntar I."/>
        </authorList>
    </citation>
    <scope>NUCLEOTIDE SEQUENCE</scope>
    <source>
        <strain evidence="6">11154-15</strain>
    </source>
</reference>
<dbReference type="NCBIfam" id="TIGR02195">
    <property type="entry name" value="heptsyl_trn_II"/>
    <property type="match status" value="1"/>
</dbReference>
<protein>
    <recommendedName>
        <fullName evidence="4">lipopolysaccharide heptosyltransferase II</fullName>
        <ecNumber evidence="4">2.4.99.24</ecNumber>
    </recommendedName>
</protein>
<keyword evidence="2" id="KW-0808">Transferase</keyword>
<gene>
    <name evidence="6" type="primary">waaF</name>
    <name evidence="6" type="ORF">NCR95_05360</name>
</gene>
<dbReference type="EMBL" id="JAMOKX010000004">
    <property type="protein sequence ID" value="MCL9819595.1"/>
    <property type="molecule type" value="Genomic_DNA"/>
</dbReference>
<proteinExistence type="inferred from homology"/>
<keyword evidence="1" id="KW-0328">Glycosyltransferase</keyword>
<evidence type="ECO:0000313" key="7">
    <source>
        <dbReference type="Proteomes" id="UP001057522"/>
    </source>
</evidence>
<dbReference type="CDD" id="cd03789">
    <property type="entry name" value="GT9_LPS_heptosyltransferase"/>
    <property type="match status" value="1"/>
</dbReference>
<comment type="caution">
    <text evidence="6">The sequence shown here is derived from an EMBL/GenBank/DDBJ whole genome shotgun (WGS) entry which is preliminary data.</text>
</comment>
<dbReference type="Gene3D" id="3.40.50.2000">
    <property type="entry name" value="Glycogen Phosphorylase B"/>
    <property type="match status" value="2"/>
</dbReference>
<accession>A0ABT0TUK0</accession>
<dbReference type="InterPro" id="IPR011910">
    <property type="entry name" value="RfaF"/>
</dbReference>
<dbReference type="PANTHER" id="PTHR30160">
    <property type="entry name" value="TETRAACYLDISACCHARIDE 4'-KINASE-RELATED"/>
    <property type="match status" value="1"/>
</dbReference>
<organism evidence="6 7">
    <name type="scientific">Helicobacter colisuis</name>
    <dbReference type="NCBI Taxonomy" id="2949739"/>
    <lineage>
        <taxon>Bacteria</taxon>
        <taxon>Pseudomonadati</taxon>
        <taxon>Campylobacterota</taxon>
        <taxon>Epsilonproteobacteria</taxon>
        <taxon>Campylobacterales</taxon>
        <taxon>Helicobacteraceae</taxon>
        <taxon>Helicobacter</taxon>
    </lineage>
</organism>
<dbReference type="EC" id="2.4.99.24" evidence="4"/>